<name>A0A3P7IN27_STRVU</name>
<organism evidence="1 2">
    <name type="scientific">Strongylus vulgaris</name>
    <name type="common">Blood worm</name>
    <dbReference type="NCBI Taxonomy" id="40348"/>
    <lineage>
        <taxon>Eukaryota</taxon>
        <taxon>Metazoa</taxon>
        <taxon>Ecdysozoa</taxon>
        <taxon>Nematoda</taxon>
        <taxon>Chromadorea</taxon>
        <taxon>Rhabditida</taxon>
        <taxon>Rhabditina</taxon>
        <taxon>Rhabditomorpha</taxon>
        <taxon>Strongyloidea</taxon>
        <taxon>Strongylidae</taxon>
        <taxon>Strongylus</taxon>
    </lineage>
</organism>
<dbReference type="Gene3D" id="3.40.50.1000">
    <property type="entry name" value="HAD superfamily/HAD-like"/>
    <property type="match status" value="1"/>
</dbReference>
<dbReference type="AlphaFoldDB" id="A0A3P7IN27"/>
<sequence length="45" mass="5010">MHFNFKKLMKAINYLKNPKCLFLAINDNGAVANKDENVAVPDAGM</sequence>
<gene>
    <name evidence="1" type="ORF">SVUK_LOCUS3377</name>
</gene>
<dbReference type="InterPro" id="IPR023214">
    <property type="entry name" value="HAD_sf"/>
</dbReference>
<evidence type="ECO:0000313" key="2">
    <source>
        <dbReference type="Proteomes" id="UP000270094"/>
    </source>
</evidence>
<dbReference type="Proteomes" id="UP000270094">
    <property type="component" value="Unassembled WGS sequence"/>
</dbReference>
<evidence type="ECO:0000313" key="1">
    <source>
        <dbReference type="EMBL" id="VDM68379.1"/>
    </source>
</evidence>
<keyword evidence="2" id="KW-1185">Reference proteome</keyword>
<dbReference type="OrthoDB" id="10262843at2759"/>
<protein>
    <submittedName>
        <fullName evidence="1">Uncharacterized protein</fullName>
    </submittedName>
</protein>
<reference evidence="1 2" key="1">
    <citation type="submission" date="2018-11" db="EMBL/GenBank/DDBJ databases">
        <authorList>
            <consortium name="Pathogen Informatics"/>
        </authorList>
    </citation>
    <scope>NUCLEOTIDE SEQUENCE [LARGE SCALE GENOMIC DNA]</scope>
</reference>
<proteinExistence type="predicted"/>
<dbReference type="EMBL" id="UYYB01008606">
    <property type="protein sequence ID" value="VDM68379.1"/>
    <property type="molecule type" value="Genomic_DNA"/>
</dbReference>
<accession>A0A3P7IN27</accession>